<sequence length="290" mass="32516">MQATLPQSEFLEPHILAQYLSADKITLLDELIHKAKESNLKSKHVYKMFHGIFACGNLSLLKKPKVAIIGTRTPNQYTKQITAQLANMLSQKGFVIVSGGAIGIDSIAHVNANNNAILILPCGIDTTYPKENHHLINTLKQKALVLSEYSDSHKPMKHTFLERNRLIIAWSDVIIIPQADIKSGSSSSANLAITLQKPLFVLPHRLHESRGTQELLQTQKAQCIYDIESFVKNMCEIYNITHEQTLKDPILEFAHANGLFEDAIRLFGDSVFTYELEGKIKRNGLYIVPC</sequence>
<dbReference type="Pfam" id="PF02481">
    <property type="entry name" value="DNA_processg_A"/>
    <property type="match status" value="1"/>
</dbReference>
<evidence type="ECO:0000259" key="2">
    <source>
        <dbReference type="Pfam" id="PF02481"/>
    </source>
</evidence>
<feature type="domain" description="Smf/DprA SLOG" evidence="2">
    <location>
        <begin position="42"/>
        <end position="233"/>
    </location>
</feature>
<dbReference type="SUPFAM" id="SSF102405">
    <property type="entry name" value="MCP/YpsA-like"/>
    <property type="match status" value="1"/>
</dbReference>
<evidence type="ECO:0000256" key="1">
    <source>
        <dbReference type="ARBA" id="ARBA00006525"/>
    </source>
</evidence>
<reference evidence="3 4" key="1">
    <citation type="journal article" date="2014" name="Genome Announc.">
        <title>Draft genome sequences of eight enterohepatic helicobacter species isolated from both laboratory and wild rodents.</title>
        <authorList>
            <person name="Sheh A."/>
            <person name="Shen Z."/>
            <person name="Fox J.G."/>
        </authorList>
    </citation>
    <scope>NUCLEOTIDE SEQUENCE [LARGE SCALE GENOMIC DNA]</scope>
    <source>
        <strain evidence="3 4">ATCC 700114</strain>
    </source>
</reference>
<dbReference type="InterPro" id="IPR057666">
    <property type="entry name" value="DrpA_SLOG"/>
</dbReference>
<dbReference type="Gene3D" id="3.40.50.450">
    <property type="match status" value="1"/>
</dbReference>
<comment type="similarity">
    <text evidence="1">Belongs to the DprA/Smf family.</text>
</comment>
<dbReference type="PANTHER" id="PTHR43022:SF1">
    <property type="entry name" value="PROTEIN SMF"/>
    <property type="match status" value="1"/>
</dbReference>
<name>A0A4U8SC25_9HELI</name>
<evidence type="ECO:0000313" key="4">
    <source>
        <dbReference type="Proteomes" id="UP000029878"/>
    </source>
</evidence>
<organism evidence="3 4">
    <name type="scientific">Helicobacter trogontum</name>
    <dbReference type="NCBI Taxonomy" id="50960"/>
    <lineage>
        <taxon>Bacteria</taxon>
        <taxon>Pseudomonadati</taxon>
        <taxon>Campylobacterota</taxon>
        <taxon>Epsilonproteobacteria</taxon>
        <taxon>Campylobacterales</taxon>
        <taxon>Helicobacteraceae</taxon>
        <taxon>Helicobacter</taxon>
    </lineage>
</organism>
<dbReference type="GO" id="GO:0009294">
    <property type="term" value="P:DNA-mediated transformation"/>
    <property type="evidence" value="ECO:0007669"/>
    <property type="project" value="InterPro"/>
</dbReference>
<protein>
    <submittedName>
        <fullName evidence="3">DNA-processing protein DprA</fullName>
    </submittedName>
</protein>
<dbReference type="RefSeq" id="WP_034344326.1">
    <property type="nucleotide sequence ID" value="NZ_FZNG01000025.1"/>
</dbReference>
<dbReference type="PANTHER" id="PTHR43022">
    <property type="entry name" value="PROTEIN SMF"/>
    <property type="match status" value="1"/>
</dbReference>
<dbReference type="EMBL" id="JRPL02000006">
    <property type="protein sequence ID" value="TLD83683.1"/>
    <property type="molecule type" value="Genomic_DNA"/>
</dbReference>
<accession>A0A4U8SC25</accession>
<dbReference type="OrthoDB" id="9785707at2"/>
<dbReference type="AlphaFoldDB" id="A0A4U8SC25"/>
<dbReference type="InterPro" id="IPR003488">
    <property type="entry name" value="DprA"/>
</dbReference>
<evidence type="ECO:0000313" key="3">
    <source>
        <dbReference type="EMBL" id="TLD83683.1"/>
    </source>
</evidence>
<gene>
    <name evidence="3" type="ORF">LS81_003830</name>
</gene>
<comment type="caution">
    <text evidence="3">The sequence shown here is derived from an EMBL/GenBank/DDBJ whole genome shotgun (WGS) entry which is preliminary data.</text>
</comment>
<dbReference type="Proteomes" id="UP000029878">
    <property type="component" value="Unassembled WGS sequence"/>
</dbReference>
<proteinExistence type="inferred from homology"/>